<name>A0AAE8VTP9_9ACTN</name>
<evidence type="ECO:0000313" key="3">
    <source>
        <dbReference type="Proteomes" id="UP000318720"/>
    </source>
</evidence>
<organism evidence="2 3">
    <name type="scientific">Streptomyces ipomoeae</name>
    <dbReference type="NCBI Taxonomy" id="103232"/>
    <lineage>
        <taxon>Bacteria</taxon>
        <taxon>Bacillati</taxon>
        <taxon>Actinomycetota</taxon>
        <taxon>Actinomycetes</taxon>
        <taxon>Kitasatosporales</taxon>
        <taxon>Streptomycetaceae</taxon>
        <taxon>Streptomyces</taxon>
    </lineage>
</organism>
<dbReference type="AlphaFoldDB" id="A0AAE8VTP9"/>
<reference evidence="2 3" key="1">
    <citation type="submission" date="2019-03" db="EMBL/GenBank/DDBJ databases">
        <title>Comparative genomic analyses of the sweetpotato soil rot pathogen, Streptomyces ipomoeae.</title>
        <authorList>
            <person name="Ruschel Soares N."/>
            <person name="Badger J.H."/>
            <person name="Huguet-Tapia J.C."/>
            <person name="Clark C.A."/>
            <person name="Pettis G.S."/>
        </authorList>
    </citation>
    <scope>NUCLEOTIDE SEQUENCE [LARGE SCALE GENOMIC DNA]</scope>
    <source>
        <strain evidence="2 3">88-35</strain>
    </source>
</reference>
<evidence type="ECO:0000313" key="2">
    <source>
        <dbReference type="EMBL" id="TQE17347.1"/>
    </source>
</evidence>
<comment type="caution">
    <text evidence="2">The sequence shown here is derived from an EMBL/GenBank/DDBJ whole genome shotgun (WGS) entry which is preliminary data.</text>
</comment>
<gene>
    <name evidence="2" type="ORF">Sipo8835_41840</name>
</gene>
<protein>
    <submittedName>
        <fullName evidence="2">Uncharacterized protein</fullName>
    </submittedName>
</protein>
<dbReference type="EMBL" id="SPAZ01000339">
    <property type="protein sequence ID" value="TQE17347.1"/>
    <property type="molecule type" value="Genomic_DNA"/>
</dbReference>
<feature type="region of interest" description="Disordered" evidence="1">
    <location>
        <begin position="1"/>
        <end position="24"/>
    </location>
</feature>
<feature type="compositionally biased region" description="Basic residues" evidence="1">
    <location>
        <begin position="1"/>
        <end position="10"/>
    </location>
</feature>
<accession>A0AAE8VTP9</accession>
<evidence type="ECO:0000256" key="1">
    <source>
        <dbReference type="SAM" id="MobiDB-lite"/>
    </source>
</evidence>
<proteinExistence type="predicted"/>
<sequence length="307" mass="33476">MFKSSRKRRSPQAADPQRSVDESLVKDVPEHLEIPLRQWVMVLLQDDEASAQKVALLLRLRVDTGPRSYSPAEFLASRTTNEQLLDVIDAMLRLSAPSESRSFAVGGTGIYRLDMTGDRGLGSAVRWRAIEALQEMLTLAGSAYRVNDAATGLELRVDATAQQAVTSALAASQTPQSGSAADHLATAWRCVYGRDPDPSKAYGEAIKAVECASQSTIEPNNSKATLGTMIKVLGNSPQKFTTAIPAAVGDDITLVVDMMRRLWQGQTSRHGSQAPTRHETQQQAEMSVQLAVTLVQWFTSDLVRRLP</sequence>
<dbReference type="RefSeq" id="WP_141586031.1">
    <property type="nucleotide sequence ID" value="NZ_SPAZ01000339.1"/>
</dbReference>
<dbReference type="Proteomes" id="UP000318720">
    <property type="component" value="Unassembled WGS sequence"/>
</dbReference>